<protein>
    <submittedName>
        <fullName evidence="1">Uncharacterized protein</fullName>
    </submittedName>
</protein>
<sequence length="150" mass="17646">MTFPFPLGEDSWVPSSIINTPTCVRQFLYRMLRYLYELKSHDTFSHIKLALPFVKESITSIDEKVFDVDYLDGYYYSATGEYVNSAGQECMREVIAGLNGYDIWSSEGGEHKCHDIEFERELKKVFETEKMQPAYYRLLDFIHEHKENCI</sequence>
<gene>
    <name evidence="1" type="ORF">Q4521_01495</name>
</gene>
<organism evidence="1 2">
    <name type="scientific">Saccharophagus degradans</name>
    <dbReference type="NCBI Taxonomy" id="86304"/>
    <lineage>
        <taxon>Bacteria</taxon>
        <taxon>Pseudomonadati</taxon>
        <taxon>Pseudomonadota</taxon>
        <taxon>Gammaproteobacteria</taxon>
        <taxon>Cellvibrionales</taxon>
        <taxon>Cellvibrionaceae</taxon>
        <taxon>Saccharophagus</taxon>
    </lineage>
</organism>
<proteinExistence type="predicted"/>
<name>A0AAW7X3L1_9GAMM</name>
<accession>A0AAW7X3L1</accession>
<evidence type="ECO:0000313" key="2">
    <source>
        <dbReference type="Proteomes" id="UP001169760"/>
    </source>
</evidence>
<dbReference type="AlphaFoldDB" id="A0AAW7X3L1"/>
<evidence type="ECO:0000313" key="1">
    <source>
        <dbReference type="EMBL" id="MDO6421137.1"/>
    </source>
</evidence>
<dbReference type="Proteomes" id="UP001169760">
    <property type="component" value="Unassembled WGS sequence"/>
</dbReference>
<dbReference type="EMBL" id="JAUOPB010000001">
    <property type="protein sequence ID" value="MDO6421137.1"/>
    <property type="molecule type" value="Genomic_DNA"/>
</dbReference>
<comment type="caution">
    <text evidence="1">The sequence shown here is derived from an EMBL/GenBank/DDBJ whole genome shotgun (WGS) entry which is preliminary data.</text>
</comment>
<reference evidence="1" key="1">
    <citation type="submission" date="2023-07" db="EMBL/GenBank/DDBJ databases">
        <title>Genome content predicts the carbon catabolic preferences of heterotrophic bacteria.</title>
        <authorList>
            <person name="Gralka M."/>
        </authorList>
    </citation>
    <scope>NUCLEOTIDE SEQUENCE</scope>
    <source>
        <strain evidence="1">I3M17_2</strain>
    </source>
</reference>